<dbReference type="EMBL" id="KZ805326">
    <property type="protein sequence ID" value="PVI03931.1"/>
    <property type="molecule type" value="Genomic_DNA"/>
</dbReference>
<feature type="region of interest" description="Disordered" evidence="7">
    <location>
        <begin position="736"/>
        <end position="762"/>
    </location>
</feature>
<dbReference type="AlphaFoldDB" id="A0A2V1E0J6"/>
<keyword evidence="2" id="KW-0479">Metal-binding</keyword>
<dbReference type="PROSITE" id="PS01359">
    <property type="entry name" value="ZF_PHD_1"/>
    <property type="match status" value="1"/>
</dbReference>
<dbReference type="SUPFAM" id="SSF57903">
    <property type="entry name" value="FYVE/PHD zinc finger"/>
    <property type="match status" value="1"/>
</dbReference>
<keyword evidence="6" id="KW-0804">Transcription</keyword>
<keyword evidence="10" id="KW-1185">Reference proteome</keyword>
<keyword evidence="5" id="KW-0805">Transcription regulation</keyword>
<evidence type="ECO:0000256" key="1">
    <source>
        <dbReference type="ARBA" id="ARBA00007416"/>
    </source>
</evidence>
<dbReference type="InterPro" id="IPR019786">
    <property type="entry name" value="Zinc_finger_PHD-type_CS"/>
</dbReference>
<evidence type="ECO:0000313" key="10">
    <source>
        <dbReference type="Proteomes" id="UP000244855"/>
    </source>
</evidence>
<dbReference type="InterPro" id="IPR013083">
    <property type="entry name" value="Znf_RING/FYVE/PHD"/>
</dbReference>
<comment type="similarity">
    <text evidence="1">Belongs to the VEFS (VRN2-EMF2-FIS2-SU(Z)12) family.</text>
</comment>
<evidence type="ECO:0000313" key="9">
    <source>
        <dbReference type="EMBL" id="PVI03931.1"/>
    </source>
</evidence>
<dbReference type="OrthoDB" id="166746at2759"/>
<dbReference type="GO" id="GO:0008270">
    <property type="term" value="F:zinc ion binding"/>
    <property type="evidence" value="ECO:0007669"/>
    <property type="project" value="UniProtKB-KW"/>
</dbReference>
<dbReference type="InterPro" id="IPR019135">
    <property type="entry name" value="Polycomb_protein_VEFS-Box"/>
</dbReference>
<evidence type="ECO:0000256" key="5">
    <source>
        <dbReference type="ARBA" id="ARBA00023015"/>
    </source>
</evidence>
<name>A0A2V1E0J6_9PLEO</name>
<evidence type="ECO:0000256" key="7">
    <source>
        <dbReference type="SAM" id="MobiDB-lite"/>
    </source>
</evidence>
<protein>
    <recommendedName>
        <fullName evidence="8">Polycomb protein VEFS-Box domain-containing protein</fullName>
    </recommendedName>
</protein>
<feature type="compositionally biased region" description="Basic and acidic residues" evidence="7">
    <location>
        <begin position="668"/>
        <end position="682"/>
    </location>
</feature>
<evidence type="ECO:0000256" key="2">
    <source>
        <dbReference type="ARBA" id="ARBA00022723"/>
    </source>
</evidence>
<accession>A0A2V1E0J6</accession>
<feature type="domain" description="Polycomb protein VEFS-Box" evidence="8">
    <location>
        <begin position="487"/>
        <end position="594"/>
    </location>
</feature>
<keyword evidence="4" id="KW-0862">Zinc</keyword>
<dbReference type="Proteomes" id="UP000244855">
    <property type="component" value="Unassembled WGS sequence"/>
</dbReference>
<dbReference type="Pfam" id="PF09733">
    <property type="entry name" value="VEFS-Box"/>
    <property type="match status" value="1"/>
</dbReference>
<dbReference type="Gene3D" id="3.30.40.10">
    <property type="entry name" value="Zinc/RING finger domain, C3HC4 (zinc finger)"/>
    <property type="match status" value="1"/>
</dbReference>
<dbReference type="CDD" id="cd21552">
    <property type="entry name" value="VEFS-box_ctSUZ12-like"/>
    <property type="match status" value="1"/>
</dbReference>
<dbReference type="InterPro" id="IPR011011">
    <property type="entry name" value="Znf_FYVE_PHD"/>
</dbReference>
<sequence>MGNRLSATLWEAATEHQNNNTEDPHYLPLARSMVKRQESYIGNLLFYDYVQGKRTPTFLQRNLADALYAHHQELETGSWRLPSSIERRSWQPPSLNSLNAIMKSRREQEALVIDLIGIEPLKLDKSYAVRPPRKKAPFFIVYVDINIAILDPGSGLPSHEITKKDVKMAGLNSEKGKVISLDSSSIEIPVENLLLPKSSTRIKPWNLRITVRFRETKDAKDFHSQMSPAPSTPGDYSMQLVMLYKNILRCPSKTEVYPFTTDGVKNQNLGLKLSVCWRTPIDESILATHNRRLRSSGVANALMPPPPDPPQHTQYEIVYVFPDQPDRRLTMKGLACPHTPCATRTFSNIDQLRQHLDSLHDLFKYQCRKSGTFNGVERWELTCEVNEYQANHKRASNAAPDPREVQVLAPSMPFDQRKYLDEGNDDFQKEARLEISRRPPARSTRSSRSARLVAQNSTSYMDDMEKTRESKGKKKIYVVPKAPSGVTFFRAVTKRPLQEGECVSESDDEVDTEWVQHRRNVQNDADPTIPAPAKRFLRLFDPFIRNERLLSDQRLGSSMVRFARLHTDSLWQEDIVEEFKTKLDELLEDQLIRADAHRACLDIVQKNKPSRATLPRRLANLNIVDEARRSQSPMTRSRAASDRNPARRTISRQSSPPVVVTTDAQGDVEMRDLTPTDEKEGHLTSNEQTNDDPPYDLCLCGEDAMDSLNRPFVVCDNVDCIRHAYHIDCIKRHWQDVKPPEPPKPDSSFTCNECRSSYSSSV</sequence>
<keyword evidence="3" id="KW-0863">Zinc-finger</keyword>
<evidence type="ECO:0000259" key="8">
    <source>
        <dbReference type="Pfam" id="PF09733"/>
    </source>
</evidence>
<dbReference type="CDD" id="cd15489">
    <property type="entry name" value="PHD_SF"/>
    <property type="match status" value="1"/>
</dbReference>
<dbReference type="STRING" id="97972.A0A2V1E0J6"/>
<feature type="region of interest" description="Disordered" evidence="7">
    <location>
        <begin position="625"/>
        <end position="692"/>
    </location>
</feature>
<organism evidence="9 10">
    <name type="scientific">Periconia macrospinosa</name>
    <dbReference type="NCBI Taxonomy" id="97972"/>
    <lineage>
        <taxon>Eukaryota</taxon>
        <taxon>Fungi</taxon>
        <taxon>Dikarya</taxon>
        <taxon>Ascomycota</taxon>
        <taxon>Pezizomycotina</taxon>
        <taxon>Dothideomycetes</taxon>
        <taxon>Pleosporomycetidae</taxon>
        <taxon>Pleosporales</taxon>
        <taxon>Massarineae</taxon>
        <taxon>Periconiaceae</taxon>
        <taxon>Periconia</taxon>
    </lineage>
</organism>
<evidence type="ECO:0000256" key="4">
    <source>
        <dbReference type="ARBA" id="ARBA00022833"/>
    </source>
</evidence>
<proteinExistence type="inferred from homology"/>
<reference evidence="9 10" key="1">
    <citation type="journal article" date="2018" name="Sci. Rep.">
        <title>Comparative genomics provides insights into the lifestyle and reveals functional heterogeneity of dark septate endophytic fungi.</title>
        <authorList>
            <person name="Knapp D.G."/>
            <person name="Nemeth J.B."/>
            <person name="Barry K."/>
            <person name="Hainaut M."/>
            <person name="Henrissat B."/>
            <person name="Johnson J."/>
            <person name="Kuo A."/>
            <person name="Lim J.H.P."/>
            <person name="Lipzen A."/>
            <person name="Nolan M."/>
            <person name="Ohm R.A."/>
            <person name="Tamas L."/>
            <person name="Grigoriev I.V."/>
            <person name="Spatafora J.W."/>
            <person name="Nagy L.G."/>
            <person name="Kovacs G.M."/>
        </authorList>
    </citation>
    <scope>NUCLEOTIDE SEQUENCE [LARGE SCALE GENOMIC DNA]</scope>
    <source>
        <strain evidence="9 10">DSE2036</strain>
    </source>
</reference>
<evidence type="ECO:0000256" key="6">
    <source>
        <dbReference type="ARBA" id="ARBA00023163"/>
    </source>
</evidence>
<gene>
    <name evidence="9" type="ORF">DM02DRAFT_669478</name>
</gene>
<feature type="compositionally biased region" description="Polar residues" evidence="7">
    <location>
        <begin position="747"/>
        <end position="762"/>
    </location>
</feature>
<evidence type="ECO:0000256" key="3">
    <source>
        <dbReference type="ARBA" id="ARBA00022771"/>
    </source>
</evidence>